<evidence type="ECO:0000256" key="6">
    <source>
        <dbReference type="ARBA" id="ARBA00022837"/>
    </source>
</evidence>
<dbReference type="SMART" id="SM00710">
    <property type="entry name" value="PbH1"/>
    <property type="match status" value="4"/>
</dbReference>
<dbReference type="AlphaFoldDB" id="A0A5C6D473"/>
<feature type="signal peptide" evidence="9">
    <location>
        <begin position="1"/>
        <end position="16"/>
    </location>
</feature>
<evidence type="ECO:0000256" key="1">
    <source>
        <dbReference type="ARBA" id="ARBA00001913"/>
    </source>
</evidence>
<feature type="domain" description="Pel9A-like right handed beta-helix region" evidence="10">
    <location>
        <begin position="134"/>
        <end position="269"/>
    </location>
</feature>
<evidence type="ECO:0000256" key="8">
    <source>
        <dbReference type="ARBA" id="ARBA00038263"/>
    </source>
</evidence>
<keyword evidence="7 11" id="KW-0456">Lyase</keyword>
<evidence type="ECO:0000256" key="7">
    <source>
        <dbReference type="ARBA" id="ARBA00023239"/>
    </source>
</evidence>
<protein>
    <submittedName>
        <fullName evidence="11">Pectate lyase L</fullName>
        <ecNumber evidence="11">4.2.2.2</ecNumber>
    </submittedName>
</protein>
<dbReference type="SUPFAM" id="SSF63446">
    <property type="entry name" value="Type I dockerin domain"/>
    <property type="match status" value="1"/>
</dbReference>
<proteinExistence type="inferred from homology"/>
<keyword evidence="12" id="KW-1185">Reference proteome</keyword>
<evidence type="ECO:0000256" key="9">
    <source>
        <dbReference type="SAM" id="SignalP"/>
    </source>
</evidence>
<evidence type="ECO:0000259" key="10">
    <source>
        <dbReference type="Pfam" id="PF22842"/>
    </source>
</evidence>
<evidence type="ECO:0000256" key="2">
    <source>
        <dbReference type="ARBA" id="ARBA00004613"/>
    </source>
</evidence>
<dbReference type="InterPro" id="IPR052052">
    <property type="entry name" value="Polysaccharide_Lyase_9"/>
</dbReference>
<dbReference type="Gene3D" id="2.160.20.10">
    <property type="entry name" value="Single-stranded right-handed beta-helix, Pectin lyase-like"/>
    <property type="match status" value="1"/>
</dbReference>
<comment type="subcellular location">
    <subcellularLocation>
        <location evidence="2">Secreted</location>
    </subcellularLocation>
</comment>
<accession>A0A5C6D473</accession>
<dbReference type="GO" id="GO:0005576">
    <property type="term" value="C:extracellular region"/>
    <property type="evidence" value="ECO:0007669"/>
    <property type="project" value="UniProtKB-SubCell"/>
</dbReference>
<dbReference type="PANTHER" id="PTHR40088">
    <property type="entry name" value="PECTATE LYASE (EUROFUNG)"/>
    <property type="match status" value="1"/>
</dbReference>
<dbReference type="PANTHER" id="PTHR40088:SF1">
    <property type="entry name" value="PECTATE LYASE PEL9"/>
    <property type="match status" value="1"/>
</dbReference>
<dbReference type="SUPFAM" id="SSF51126">
    <property type="entry name" value="Pectin lyase-like"/>
    <property type="match status" value="1"/>
</dbReference>
<comment type="similarity">
    <text evidence="8">Belongs to the polysaccharide lyase 9 family.</text>
</comment>
<comment type="cofactor">
    <cofactor evidence="1">
        <name>Ca(2+)</name>
        <dbReference type="ChEBI" id="CHEBI:29108"/>
    </cofactor>
</comment>
<evidence type="ECO:0000256" key="4">
    <source>
        <dbReference type="ARBA" id="ARBA00022723"/>
    </source>
</evidence>
<evidence type="ECO:0000313" key="12">
    <source>
        <dbReference type="Proteomes" id="UP000318437"/>
    </source>
</evidence>
<organism evidence="11 12">
    <name type="scientific">Bythopirellula polymerisocia</name>
    <dbReference type="NCBI Taxonomy" id="2528003"/>
    <lineage>
        <taxon>Bacteria</taxon>
        <taxon>Pseudomonadati</taxon>
        <taxon>Planctomycetota</taxon>
        <taxon>Planctomycetia</taxon>
        <taxon>Pirellulales</taxon>
        <taxon>Lacipirellulaceae</taxon>
        <taxon>Bythopirellula</taxon>
    </lineage>
</organism>
<reference evidence="11 12" key="1">
    <citation type="submission" date="2019-02" db="EMBL/GenBank/DDBJ databases">
        <title>Deep-cultivation of Planctomycetes and their phenomic and genomic characterization uncovers novel biology.</title>
        <authorList>
            <person name="Wiegand S."/>
            <person name="Jogler M."/>
            <person name="Boedeker C."/>
            <person name="Pinto D."/>
            <person name="Vollmers J."/>
            <person name="Rivas-Marin E."/>
            <person name="Kohn T."/>
            <person name="Peeters S.H."/>
            <person name="Heuer A."/>
            <person name="Rast P."/>
            <person name="Oberbeckmann S."/>
            <person name="Bunk B."/>
            <person name="Jeske O."/>
            <person name="Meyerdierks A."/>
            <person name="Storesund J.E."/>
            <person name="Kallscheuer N."/>
            <person name="Luecker S."/>
            <person name="Lage O.M."/>
            <person name="Pohl T."/>
            <person name="Merkel B.J."/>
            <person name="Hornburger P."/>
            <person name="Mueller R.-W."/>
            <person name="Bruemmer F."/>
            <person name="Labrenz M."/>
            <person name="Spormann A.M."/>
            <person name="Op Den Camp H."/>
            <person name="Overmann J."/>
            <person name="Amann R."/>
            <person name="Jetten M.S.M."/>
            <person name="Mascher T."/>
            <person name="Medema M.H."/>
            <person name="Devos D.P."/>
            <person name="Kaster A.-K."/>
            <person name="Ovreas L."/>
            <person name="Rohde M."/>
            <person name="Galperin M.Y."/>
            <person name="Jogler C."/>
        </authorList>
    </citation>
    <scope>NUCLEOTIDE SEQUENCE [LARGE SCALE GENOMIC DNA]</scope>
    <source>
        <strain evidence="11 12">Pla144</strain>
    </source>
</reference>
<evidence type="ECO:0000256" key="3">
    <source>
        <dbReference type="ARBA" id="ARBA00022525"/>
    </source>
</evidence>
<feature type="chain" id="PRO_5022837420" evidence="9">
    <location>
        <begin position="17"/>
        <end position="518"/>
    </location>
</feature>
<keyword evidence="3" id="KW-0964">Secreted</keyword>
<dbReference type="GO" id="GO:0000272">
    <property type="term" value="P:polysaccharide catabolic process"/>
    <property type="evidence" value="ECO:0007669"/>
    <property type="project" value="InterPro"/>
</dbReference>
<dbReference type="InterPro" id="IPR012334">
    <property type="entry name" value="Pectin_lyas_fold"/>
</dbReference>
<evidence type="ECO:0000256" key="5">
    <source>
        <dbReference type="ARBA" id="ARBA00022729"/>
    </source>
</evidence>
<name>A0A5C6D473_9BACT</name>
<dbReference type="EC" id="4.2.2.2" evidence="11"/>
<comment type="caution">
    <text evidence="11">The sequence shown here is derived from an EMBL/GenBank/DDBJ whole genome shotgun (WGS) entry which is preliminary data.</text>
</comment>
<keyword evidence="4" id="KW-0479">Metal-binding</keyword>
<dbReference type="GO" id="GO:0046872">
    <property type="term" value="F:metal ion binding"/>
    <property type="evidence" value="ECO:0007669"/>
    <property type="project" value="UniProtKB-KW"/>
</dbReference>
<gene>
    <name evidence="11" type="primary">pelL</name>
    <name evidence="11" type="ORF">Pla144_12540</name>
</gene>
<dbReference type="InterPro" id="IPR036439">
    <property type="entry name" value="Dockerin_dom_sf"/>
</dbReference>
<keyword evidence="6" id="KW-0106">Calcium</keyword>
<dbReference type="InterPro" id="IPR006626">
    <property type="entry name" value="PbH1"/>
</dbReference>
<dbReference type="GO" id="GO:0030570">
    <property type="term" value="F:pectate lyase activity"/>
    <property type="evidence" value="ECO:0007669"/>
    <property type="project" value="UniProtKB-EC"/>
</dbReference>
<dbReference type="InterPro" id="IPR053868">
    <property type="entry name" value="Pel9A-like_beta_helix"/>
</dbReference>
<dbReference type="InterPro" id="IPR011050">
    <property type="entry name" value="Pectin_lyase_fold/virulence"/>
</dbReference>
<dbReference type="Proteomes" id="UP000318437">
    <property type="component" value="Unassembled WGS sequence"/>
</dbReference>
<keyword evidence="5 9" id="KW-0732">Signal</keyword>
<dbReference type="Pfam" id="PF22842">
    <property type="entry name" value="Pel9A-like_beta_helix"/>
    <property type="match status" value="1"/>
</dbReference>
<sequence precursor="true">MAIFCAIALDIAFAGAAEFFIAPGGSNGNPGSLGNPWGTFDYAIDNINPGDTLFVRGGTYNLNSRIQIRSDEGGTLASPINIWSYPGESPILDFDSMSNGLWGQSSGRGIQLDDGADYVSLKGLTIQNARDNGIWSGANYGTFEQIVTRWNGDSGMQLSGFAAHNQIINTDSYENYDPSANGENADGFAIKFNDLGPGNTVRGSRAWGNSDDGWDMWGSNGGALVEDSWSFDNGKLLPQFFAKDALEANNLTAGNFAGDATGFKLGQDGGAHVLNRVLAWENNNGIDINGNGTGVIVNNSVGFNNNRNWYFDETSAETQNLHVLKNNISYDGNSSDVFLSGVIHSFNTWNGISVNAADFLSLDDTLARGPRNPDGSLPISDFLRLVSTSNLIDAGTDVGLAFNGLAPDLGAFETAPITYAAGDFNEDSSVDVDDLISWQAGYGTLSGATHLQGDADEDGDVDGIDFLAWQRGYSPAMPLLSTTIEVPEPHTVLLLFLTTFALGFQRPLGLTFHSGEAR</sequence>
<evidence type="ECO:0000313" key="11">
    <source>
        <dbReference type="EMBL" id="TWU30467.1"/>
    </source>
</evidence>
<dbReference type="EMBL" id="SJPS01000001">
    <property type="protein sequence ID" value="TWU30467.1"/>
    <property type="molecule type" value="Genomic_DNA"/>
</dbReference>